<comment type="caution">
    <text evidence="1">The sequence shown here is derived from an EMBL/GenBank/DDBJ whole genome shotgun (WGS) entry which is preliminary data.</text>
</comment>
<protein>
    <submittedName>
        <fullName evidence="1">Uncharacterized protein</fullName>
    </submittedName>
</protein>
<organism evidence="1 2">
    <name type="scientific">Achromobacter aegrifaciens</name>
    <dbReference type="NCBI Taxonomy" id="1287736"/>
    <lineage>
        <taxon>Bacteria</taxon>
        <taxon>Pseudomonadati</taxon>
        <taxon>Pseudomonadota</taxon>
        <taxon>Betaproteobacteria</taxon>
        <taxon>Burkholderiales</taxon>
        <taxon>Alcaligenaceae</taxon>
        <taxon>Achromobacter</taxon>
    </lineage>
</organism>
<evidence type="ECO:0000313" key="2">
    <source>
        <dbReference type="Proteomes" id="UP000044098"/>
    </source>
</evidence>
<dbReference type="RefSeq" id="WP_054457994.1">
    <property type="nucleotide sequence ID" value="NZ_CYTK01000012.1"/>
</dbReference>
<name>A0AAD2KLX0_ACHAE</name>
<sequence>MMFERIDALVTKHDFEFQSWNDRYSKGVWAALGPREGAIDTVRGLSSAGDLDMIPAMNYVFSVDWLPMVTGRTLAEAMAALEARLASLPQDQLCRGSDWSAAVFRALEDLRDNADAADEYGALEGMLPKLPAWFAGR</sequence>
<evidence type="ECO:0000313" key="1">
    <source>
        <dbReference type="EMBL" id="CUJ70569.1"/>
    </source>
</evidence>
<dbReference type="EMBL" id="CYTK01000012">
    <property type="protein sequence ID" value="CUJ70569.1"/>
    <property type="molecule type" value="Genomic_DNA"/>
</dbReference>
<reference evidence="1 2" key="1">
    <citation type="submission" date="2015-09" db="EMBL/GenBank/DDBJ databases">
        <authorList>
            <consortium name="Pathogen Informatics"/>
        </authorList>
    </citation>
    <scope>NUCLEOTIDE SEQUENCE [LARGE SCALE GENOMIC DNA]</scope>
    <source>
        <strain evidence="1 2">2789STDY5608625</strain>
    </source>
</reference>
<proteinExistence type="predicted"/>
<accession>A0AAD2KLX0</accession>
<dbReference type="AlphaFoldDB" id="A0AAD2KLX0"/>
<gene>
    <name evidence="1" type="ORF">ERS370000_05393</name>
</gene>
<dbReference type="Proteomes" id="UP000044098">
    <property type="component" value="Unassembled WGS sequence"/>
</dbReference>